<dbReference type="AlphaFoldDB" id="A0A8H3YEJ4"/>
<sequence length="445" mass="49568">MRRTLRSSAFSRIPSGFGERGDESSNHTLTEVLSKAWTSIFRGTSQYSSRQDSIYGALSTRKQSSVVGPLPFEQDAPRIGPGNSKAKNLGRLETSASHVQDPQPLQNGQGTPYKPGTGWTQYWQKVYGGPLPGCTVPRKPLPIEVQTYRPDYHVDDFGPEYAERPLEKDYPFLKKLNEKPLAPPLSSWDDAQSYIGSFGETEILWKSGNSPRLTTSSLVDDWALDSEGDSDPLALPQSLRSQIRKTSNDPAQIISGLSSDSYRYSQIGGAHSDGTIHSSYQELKAKPVQAVRARMINLPPSESGENVLADSKKDQYQEFSRSVASGLPLRDPILELLGTEGHFEFGYDYDNPHLDDPLVIAAAAEAGRALAKQFDKWQPSLLDTNFSSFRASPSEFVKEEQSNRYKPVKISWDPALSSPHGHPKFCERAPSSHKIQRSRRRRLKR</sequence>
<feature type="compositionally biased region" description="Polar residues" evidence="1">
    <location>
        <begin position="94"/>
        <end position="110"/>
    </location>
</feature>
<protein>
    <submittedName>
        <fullName evidence="2">Uncharacterized protein</fullName>
    </submittedName>
</protein>
<feature type="region of interest" description="Disordered" evidence="1">
    <location>
        <begin position="1"/>
        <end position="26"/>
    </location>
</feature>
<proteinExistence type="predicted"/>
<feature type="region of interest" description="Disordered" evidence="1">
    <location>
        <begin position="66"/>
        <end position="114"/>
    </location>
</feature>
<dbReference type="Proteomes" id="UP000620104">
    <property type="component" value="Unassembled WGS sequence"/>
</dbReference>
<evidence type="ECO:0000313" key="3">
    <source>
        <dbReference type="Proteomes" id="UP000620104"/>
    </source>
</evidence>
<evidence type="ECO:0000313" key="2">
    <source>
        <dbReference type="EMBL" id="GHJ84821.1"/>
    </source>
</evidence>
<evidence type="ECO:0000256" key="1">
    <source>
        <dbReference type="SAM" id="MobiDB-lite"/>
    </source>
</evidence>
<dbReference type="EMBL" id="BLZA01000009">
    <property type="protein sequence ID" value="GHJ84821.1"/>
    <property type="molecule type" value="Genomic_DNA"/>
</dbReference>
<name>A0A8H3YEJ4_9TREE</name>
<reference evidence="2" key="1">
    <citation type="submission" date="2020-07" db="EMBL/GenBank/DDBJ databases">
        <title>Draft Genome Sequence of a Deep-Sea Yeast, Naganishia (Cryptococcus) liquefaciens strain N6.</title>
        <authorList>
            <person name="Han Y.W."/>
            <person name="Kajitani R."/>
            <person name="Morimoto H."/>
            <person name="Parhat M."/>
            <person name="Tsubouchi H."/>
            <person name="Bakenova O."/>
            <person name="Ogata M."/>
            <person name="Argunhan B."/>
            <person name="Aoki R."/>
            <person name="Kajiwara S."/>
            <person name="Itoh T."/>
            <person name="Iwasaki H."/>
        </authorList>
    </citation>
    <scope>NUCLEOTIDE SEQUENCE</scope>
    <source>
        <strain evidence="2">N6</strain>
    </source>
</reference>
<gene>
    <name evidence="2" type="ORF">NliqN6_1223</name>
</gene>
<feature type="region of interest" description="Disordered" evidence="1">
    <location>
        <begin position="411"/>
        <end position="445"/>
    </location>
</feature>
<accession>A0A8H3YEJ4</accession>
<feature type="compositionally biased region" description="Basic residues" evidence="1">
    <location>
        <begin position="434"/>
        <end position="445"/>
    </location>
</feature>
<feature type="compositionally biased region" description="Polar residues" evidence="1">
    <location>
        <begin position="1"/>
        <end position="10"/>
    </location>
</feature>
<organism evidence="2 3">
    <name type="scientific">Naganishia liquefaciens</name>
    <dbReference type="NCBI Taxonomy" id="104408"/>
    <lineage>
        <taxon>Eukaryota</taxon>
        <taxon>Fungi</taxon>
        <taxon>Dikarya</taxon>
        <taxon>Basidiomycota</taxon>
        <taxon>Agaricomycotina</taxon>
        <taxon>Tremellomycetes</taxon>
        <taxon>Filobasidiales</taxon>
        <taxon>Filobasidiaceae</taxon>
        <taxon>Naganishia</taxon>
    </lineage>
</organism>
<keyword evidence="3" id="KW-1185">Reference proteome</keyword>
<comment type="caution">
    <text evidence="2">The sequence shown here is derived from an EMBL/GenBank/DDBJ whole genome shotgun (WGS) entry which is preliminary data.</text>
</comment>